<dbReference type="InterPro" id="IPR036890">
    <property type="entry name" value="HATPase_C_sf"/>
</dbReference>
<dbReference type="SMART" id="SM00388">
    <property type="entry name" value="HisKA"/>
    <property type="match status" value="1"/>
</dbReference>
<evidence type="ECO:0000256" key="1">
    <source>
        <dbReference type="ARBA" id="ARBA00000085"/>
    </source>
</evidence>
<dbReference type="InterPro" id="IPR011006">
    <property type="entry name" value="CheY-like_superfamily"/>
</dbReference>
<dbReference type="Pfam" id="PF00512">
    <property type="entry name" value="HisKA"/>
    <property type="match status" value="1"/>
</dbReference>
<feature type="region of interest" description="Disordered" evidence="7">
    <location>
        <begin position="1100"/>
        <end position="1128"/>
    </location>
</feature>
<accession>A0AAJ0GPN0</accession>
<feature type="compositionally biased region" description="Low complexity" evidence="7">
    <location>
        <begin position="1"/>
        <end position="16"/>
    </location>
</feature>
<dbReference type="GeneID" id="87889881"/>
<evidence type="ECO:0000256" key="4">
    <source>
        <dbReference type="ARBA" id="ARBA00022679"/>
    </source>
</evidence>
<reference evidence="10" key="1">
    <citation type="journal article" date="2023" name="Mol. Phylogenet. Evol.">
        <title>Genome-scale phylogeny and comparative genomics of the fungal order Sordariales.</title>
        <authorList>
            <person name="Hensen N."/>
            <person name="Bonometti L."/>
            <person name="Westerberg I."/>
            <person name="Brannstrom I.O."/>
            <person name="Guillou S."/>
            <person name="Cros-Aarteil S."/>
            <person name="Calhoun S."/>
            <person name="Haridas S."/>
            <person name="Kuo A."/>
            <person name="Mondo S."/>
            <person name="Pangilinan J."/>
            <person name="Riley R."/>
            <person name="LaButti K."/>
            <person name="Andreopoulos B."/>
            <person name="Lipzen A."/>
            <person name="Chen C."/>
            <person name="Yan M."/>
            <person name="Daum C."/>
            <person name="Ng V."/>
            <person name="Clum A."/>
            <person name="Steindorff A."/>
            <person name="Ohm R.A."/>
            <person name="Martin F."/>
            <person name="Silar P."/>
            <person name="Natvig D.O."/>
            <person name="Lalanne C."/>
            <person name="Gautier V."/>
            <person name="Ament-Velasquez S.L."/>
            <person name="Kruys A."/>
            <person name="Hutchinson M.I."/>
            <person name="Powell A.J."/>
            <person name="Barry K."/>
            <person name="Miller A.N."/>
            <person name="Grigoriev I.V."/>
            <person name="Debuchy R."/>
            <person name="Gladieux P."/>
            <person name="Hiltunen Thoren M."/>
            <person name="Johannesson H."/>
        </authorList>
    </citation>
    <scope>NUCLEOTIDE SEQUENCE</scope>
    <source>
        <strain evidence="10">CBS 333.67</strain>
    </source>
</reference>
<gene>
    <name evidence="10" type="ORF">B0T15DRAFT_577076</name>
</gene>
<dbReference type="CDD" id="cd17546">
    <property type="entry name" value="REC_hyHK_CKI1_RcsC-like"/>
    <property type="match status" value="1"/>
</dbReference>
<dbReference type="Gene3D" id="3.40.50.2300">
    <property type="match status" value="1"/>
</dbReference>
<keyword evidence="5" id="KW-0418">Kinase</keyword>
<comment type="caution">
    <text evidence="10">The sequence shown here is derived from an EMBL/GenBank/DDBJ whole genome shotgun (WGS) entry which is preliminary data.</text>
</comment>
<dbReference type="Gene3D" id="3.30.565.10">
    <property type="entry name" value="Histidine kinase-like ATPase, C-terminal domain"/>
    <property type="match status" value="1"/>
</dbReference>
<keyword evidence="3 6" id="KW-0597">Phosphoprotein</keyword>
<dbReference type="PANTHER" id="PTHR43047:SF72">
    <property type="entry name" value="OSMOSENSING HISTIDINE PROTEIN KINASE SLN1"/>
    <property type="match status" value="1"/>
</dbReference>
<feature type="region of interest" description="Disordered" evidence="7">
    <location>
        <begin position="378"/>
        <end position="402"/>
    </location>
</feature>
<dbReference type="GO" id="GO:0005886">
    <property type="term" value="C:plasma membrane"/>
    <property type="evidence" value="ECO:0007669"/>
    <property type="project" value="TreeGrafter"/>
</dbReference>
<reference evidence="10" key="2">
    <citation type="submission" date="2023-06" db="EMBL/GenBank/DDBJ databases">
        <authorList>
            <consortium name="Lawrence Berkeley National Laboratory"/>
            <person name="Mondo S.J."/>
            <person name="Hensen N."/>
            <person name="Bonometti L."/>
            <person name="Westerberg I."/>
            <person name="Brannstrom I.O."/>
            <person name="Guillou S."/>
            <person name="Cros-Aarteil S."/>
            <person name="Calhoun S."/>
            <person name="Haridas S."/>
            <person name="Kuo A."/>
            <person name="Pangilinan J."/>
            <person name="Riley R."/>
            <person name="Labutti K."/>
            <person name="Andreopoulos B."/>
            <person name="Lipzen A."/>
            <person name="Chen C."/>
            <person name="Yanf M."/>
            <person name="Daum C."/>
            <person name="Ng V."/>
            <person name="Clum A."/>
            <person name="Steindorff A."/>
            <person name="Ohm R."/>
            <person name="Martin F."/>
            <person name="Silar P."/>
            <person name="Natvig D."/>
            <person name="Lalanne C."/>
            <person name="Gautier V."/>
            <person name="Ament-Velasquez S.L."/>
            <person name="Kruys A."/>
            <person name="Hutchinson M.I."/>
            <person name="Powell A.J."/>
            <person name="Barry K."/>
            <person name="Miller A.N."/>
            <person name="Grigoriev I.V."/>
            <person name="Debuchy R."/>
            <person name="Gladieux P."/>
            <person name="Thoren M.H."/>
            <person name="Johannesson H."/>
        </authorList>
    </citation>
    <scope>NUCLEOTIDE SEQUENCE</scope>
    <source>
        <strain evidence="10">CBS 333.67</strain>
    </source>
</reference>
<feature type="modified residue" description="4-aspartylphosphate" evidence="6">
    <location>
        <position position="1210"/>
    </location>
</feature>
<feature type="domain" description="Histidine kinase" evidence="8">
    <location>
        <begin position="600"/>
        <end position="888"/>
    </location>
</feature>
<evidence type="ECO:0000313" key="10">
    <source>
        <dbReference type="EMBL" id="KAK3303819.1"/>
    </source>
</evidence>
<dbReference type="EC" id="2.7.13.3" evidence="2"/>
<comment type="catalytic activity">
    <reaction evidence="1">
        <text>ATP + protein L-histidine = ADP + protein N-phospho-L-histidine.</text>
        <dbReference type="EC" id="2.7.13.3"/>
    </reaction>
</comment>
<feature type="domain" description="Response regulatory" evidence="9">
    <location>
        <begin position="1159"/>
        <end position="1284"/>
    </location>
</feature>
<evidence type="ECO:0000259" key="8">
    <source>
        <dbReference type="PROSITE" id="PS50109"/>
    </source>
</evidence>
<evidence type="ECO:0000256" key="7">
    <source>
        <dbReference type="SAM" id="MobiDB-lite"/>
    </source>
</evidence>
<dbReference type="SUPFAM" id="SSF55874">
    <property type="entry name" value="ATPase domain of HSP90 chaperone/DNA topoisomerase II/histidine kinase"/>
    <property type="match status" value="1"/>
</dbReference>
<dbReference type="InterPro" id="IPR003594">
    <property type="entry name" value="HATPase_dom"/>
</dbReference>
<dbReference type="CDD" id="cd00082">
    <property type="entry name" value="HisKA"/>
    <property type="match status" value="1"/>
</dbReference>
<dbReference type="SUPFAM" id="SSF52172">
    <property type="entry name" value="CheY-like"/>
    <property type="match status" value="1"/>
</dbReference>
<name>A0AAJ0GPN0_9PEZI</name>
<evidence type="ECO:0000256" key="2">
    <source>
        <dbReference type="ARBA" id="ARBA00012438"/>
    </source>
</evidence>
<dbReference type="InterPro" id="IPR036097">
    <property type="entry name" value="HisK_dim/P_sf"/>
</dbReference>
<dbReference type="Proteomes" id="UP001273166">
    <property type="component" value="Unassembled WGS sequence"/>
</dbReference>
<dbReference type="SUPFAM" id="SSF55781">
    <property type="entry name" value="GAF domain-like"/>
    <property type="match status" value="1"/>
</dbReference>
<dbReference type="SMART" id="SM00387">
    <property type="entry name" value="HATPase_c"/>
    <property type="match status" value="1"/>
</dbReference>
<dbReference type="Gene3D" id="1.10.287.130">
    <property type="match status" value="1"/>
</dbReference>
<dbReference type="PROSITE" id="PS50110">
    <property type="entry name" value="RESPONSE_REGULATORY"/>
    <property type="match status" value="1"/>
</dbReference>
<dbReference type="Pfam" id="PF02518">
    <property type="entry name" value="HATPase_c"/>
    <property type="match status" value="1"/>
</dbReference>
<dbReference type="PROSITE" id="PS50109">
    <property type="entry name" value="HIS_KIN"/>
    <property type="match status" value="1"/>
</dbReference>
<evidence type="ECO:0000256" key="6">
    <source>
        <dbReference type="PROSITE-ProRule" id="PRU00169"/>
    </source>
</evidence>
<evidence type="ECO:0000313" key="11">
    <source>
        <dbReference type="Proteomes" id="UP001273166"/>
    </source>
</evidence>
<feature type="region of interest" description="Disordered" evidence="7">
    <location>
        <begin position="1041"/>
        <end position="1082"/>
    </location>
</feature>
<evidence type="ECO:0000256" key="5">
    <source>
        <dbReference type="ARBA" id="ARBA00022777"/>
    </source>
</evidence>
<dbReference type="EMBL" id="JAUDZG010000006">
    <property type="protein sequence ID" value="KAK3303819.1"/>
    <property type="molecule type" value="Genomic_DNA"/>
</dbReference>
<dbReference type="InterPro" id="IPR001789">
    <property type="entry name" value="Sig_transdc_resp-reg_receiver"/>
</dbReference>
<dbReference type="PRINTS" id="PR00344">
    <property type="entry name" value="BCTRLSENSOR"/>
</dbReference>
<dbReference type="SUPFAM" id="SSF47384">
    <property type="entry name" value="Homodimeric domain of signal transducing histidine kinase"/>
    <property type="match status" value="1"/>
</dbReference>
<dbReference type="InterPro" id="IPR004358">
    <property type="entry name" value="Sig_transdc_His_kin-like_C"/>
</dbReference>
<feature type="compositionally biased region" description="Polar residues" evidence="7">
    <location>
        <begin position="1118"/>
        <end position="1128"/>
    </location>
</feature>
<feature type="region of interest" description="Disordered" evidence="7">
    <location>
        <begin position="295"/>
        <end position="321"/>
    </location>
</feature>
<dbReference type="GO" id="GO:0009927">
    <property type="term" value="F:histidine phosphotransfer kinase activity"/>
    <property type="evidence" value="ECO:0007669"/>
    <property type="project" value="TreeGrafter"/>
</dbReference>
<dbReference type="GO" id="GO:0000155">
    <property type="term" value="F:phosphorelay sensor kinase activity"/>
    <property type="evidence" value="ECO:0007669"/>
    <property type="project" value="InterPro"/>
</dbReference>
<dbReference type="PANTHER" id="PTHR43047">
    <property type="entry name" value="TWO-COMPONENT HISTIDINE PROTEIN KINASE"/>
    <property type="match status" value="1"/>
</dbReference>
<keyword evidence="11" id="KW-1185">Reference proteome</keyword>
<sequence length="1286" mass="138896">MTTSIDSDSDSHSTSSEAARERETFKYDALEISTAAFRNPESAKPIPSAVLSSTPDPGLTAFAQLGLYRLGGSRALVSLFDRKSQHIVAEAVRATPLNLNEDQLGQLWLCGTAVPRTTSICEHVLAGPASSLTIPGNDTGDTPSDLPVSVVLNLDEDARFCDVQDTAKRFYIGVPIRSPAGINIGVYCVFDDKPRQYVSAEEIQFIRDVSVTVMSYLEAKRSHECYRREERMVRGLGSFVEGKAMLSNWSQASNPSSFKDVPGVHEGHLNKRLRGESTDGELPSREVVKSPVRDTFSAPTRTRSVRRKKTDPSLPRTGSRFSPADVLQAELESVFSKASNIIRESIEVEGVAYLDASIKTFGGLVGQELPSQPVLGKAASDLESSGDDEIPSERSEDGAEQAAAETTCCKVLGYSTSQSSSVNGDRPGSALATFPERFLHYLLQRHPHGKIYNMDARSADRVSDHTLPWSCSSRRKRSETEVITNHLISAITSATSSNTTNGISNDTNKTEKPLKVHPTITAILARMFPGARSVAFVPLWDPQRNRWFAGSFVWTCTPTRIFTAENELSYLKAFGLTIMAEVTRLHIKAADKTKMDVLGAISHELRSPLHAVVGAAELLRQTSLDGSQEGILRTIQISSTTLLDTIDHLLDYGKMNPLLKTAGLERSNSGRLRLRQDPVTTVSEPLLNVPPVQLDLLAEEVVESVLAGFGYMHSSPGMSDTPDATTPPTEYILPGRDTSGKSHGVQVLFDIEPAQSWSYRIHPGAFRRIIMNLFGNALKFTKAGFIKVHLKQETPTEGRSAGDTHPLQQDAGFGKIVLTVSDTGRGISEEYLRNQLYTPFAQEDQFAPGTGLGLSLVRQLVTTLGGEIHVTSQVGCGTSVNVILPLPAGPGTSSEQEGDFKEFAQELAASRVLLRGCGRKPSATESPGPDKQNGANDQQVKMQLDLIKSICAGWLGMQVVSQDLQADGPPPDFVVSTGECPRDSDAGGGALEPCPHVRVCQCPGAGKFSTAQRQSGLASAFERISQPLGPRKLAKALLDSRQRWKDAQARPPTPPSSVASLSKDKSGATSPTKEPPLLLSTPSQAAVVTTVLKDAGIIEHRSSSLPPSPPEPHHATDTEVQPRNTDTLSIRPTPVPIQHHPPPTPTSPVSDGHANIPRSVLIVDDNPINRKILAAYMKRISLPHSTAADGLEALEMYKAAPGKYSCLLTDVSMPVMDGIESSRRVREFERARARAGQLAPCKIIAITGLSGANVQQDAFASGVDLFLTRPVTLKHIVAALEELGVR</sequence>
<dbReference type="Pfam" id="PF00072">
    <property type="entry name" value="Response_reg"/>
    <property type="match status" value="1"/>
</dbReference>
<dbReference type="RefSeq" id="XP_062719599.1">
    <property type="nucleotide sequence ID" value="XM_062871052.1"/>
</dbReference>
<evidence type="ECO:0000256" key="3">
    <source>
        <dbReference type="ARBA" id="ARBA00022553"/>
    </source>
</evidence>
<proteinExistence type="predicted"/>
<protein>
    <recommendedName>
        <fullName evidence="2">histidine kinase</fullName>
        <ecNumber evidence="2">2.7.13.3</ecNumber>
    </recommendedName>
</protein>
<dbReference type="InterPro" id="IPR003661">
    <property type="entry name" value="HisK_dim/P_dom"/>
</dbReference>
<feature type="region of interest" description="Disordered" evidence="7">
    <location>
        <begin position="1"/>
        <end position="22"/>
    </location>
</feature>
<keyword evidence="4" id="KW-0808">Transferase</keyword>
<dbReference type="InterPro" id="IPR005467">
    <property type="entry name" value="His_kinase_dom"/>
</dbReference>
<evidence type="ECO:0000259" key="9">
    <source>
        <dbReference type="PROSITE" id="PS50110"/>
    </source>
</evidence>
<dbReference type="SMART" id="SM00448">
    <property type="entry name" value="REC"/>
    <property type="match status" value="1"/>
</dbReference>
<organism evidence="10 11">
    <name type="scientific">Chaetomium strumarium</name>
    <dbReference type="NCBI Taxonomy" id="1170767"/>
    <lineage>
        <taxon>Eukaryota</taxon>
        <taxon>Fungi</taxon>
        <taxon>Dikarya</taxon>
        <taxon>Ascomycota</taxon>
        <taxon>Pezizomycotina</taxon>
        <taxon>Sordariomycetes</taxon>
        <taxon>Sordariomycetidae</taxon>
        <taxon>Sordariales</taxon>
        <taxon>Chaetomiaceae</taxon>
        <taxon>Chaetomium</taxon>
    </lineage>
</organism>